<dbReference type="RefSeq" id="WP_068761924.1">
    <property type="nucleotide sequence ID" value="NZ_LXIE01000015.1"/>
</dbReference>
<dbReference type="STRING" id="1385699.A7A78_12460"/>
<dbReference type="Proteomes" id="UP000077552">
    <property type="component" value="Unassembled WGS sequence"/>
</dbReference>
<dbReference type="AlphaFoldDB" id="A0A1A9LFU1"/>
<keyword evidence="3" id="KW-1185">Reference proteome</keyword>
<proteinExistence type="predicted"/>
<feature type="chain" id="PRO_5008392227" evidence="1">
    <location>
        <begin position="20"/>
        <end position="154"/>
    </location>
</feature>
<name>A0A1A9LFU1_9FLAO</name>
<comment type="caution">
    <text evidence="2">The sequence shown here is derived from an EMBL/GenBank/DDBJ whole genome shotgun (WGS) entry which is preliminary data.</text>
</comment>
<organism evidence="2 3">
    <name type="scientific">Aequorivita soesokkakensis</name>
    <dbReference type="NCBI Taxonomy" id="1385699"/>
    <lineage>
        <taxon>Bacteria</taxon>
        <taxon>Pseudomonadati</taxon>
        <taxon>Bacteroidota</taxon>
        <taxon>Flavobacteriia</taxon>
        <taxon>Flavobacteriales</taxon>
        <taxon>Flavobacteriaceae</taxon>
        <taxon>Aequorivita</taxon>
    </lineage>
</organism>
<keyword evidence="1" id="KW-0732">Signal</keyword>
<sequence length="154" mass="17772">MKNVLVIFLCALSFQMVDAQITMAEKADWKTVGKLRSLGSTIASLEYKESGRDTTYLLLMRDFTRRGDNAELQYFSIKFNGVDNTLDTFYKLLKSFFLDENRTNKNYNQTFRLGDQMVYLQHCLLITGKGVMLSTKEGYINLSKGDIDKLFNKK</sequence>
<dbReference type="OrthoDB" id="9883781at2"/>
<protein>
    <submittedName>
        <fullName evidence="2">Uncharacterized protein</fullName>
    </submittedName>
</protein>
<evidence type="ECO:0000313" key="2">
    <source>
        <dbReference type="EMBL" id="OAD91315.1"/>
    </source>
</evidence>
<dbReference type="EMBL" id="LXIE01000015">
    <property type="protein sequence ID" value="OAD91315.1"/>
    <property type="molecule type" value="Genomic_DNA"/>
</dbReference>
<accession>A0A1A9LFU1</accession>
<feature type="signal peptide" evidence="1">
    <location>
        <begin position="1"/>
        <end position="19"/>
    </location>
</feature>
<gene>
    <name evidence="2" type="ORF">A7A78_12460</name>
</gene>
<evidence type="ECO:0000256" key="1">
    <source>
        <dbReference type="SAM" id="SignalP"/>
    </source>
</evidence>
<evidence type="ECO:0000313" key="3">
    <source>
        <dbReference type="Proteomes" id="UP000077552"/>
    </source>
</evidence>
<reference evidence="2 3" key="1">
    <citation type="submission" date="2016-05" db="EMBL/GenBank/DDBJ databases">
        <title>Genome sequencing of Vitellibacter soesokkakensis RSSK-12.</title>
        <authorList>
            <person name="Thevarajoo S."/>
            <person name="Selvaratnam C."/>
            <person name="Goh K.M."/>
            <person name="Chan K.-G."/>
            <person name="Chong C.S."/>
        </authorList>
    </citation>
    <scope>NUCLEOTIDE SEQUENCE [LARGE SCALE GENOMIC DNA]</scope>
    <source>
        <strain evidence="2 3">RSSK-12</strain>
    </source>
</reference>